<name>A0A4R8GZP2_9FIRM</name>
<comment type="caution">
    <text evidence="6">The sequence shown here is derived from an EMBL/GenBank/DDBJ whole genome shotgun (WGS) entry which is preliminary data.</text>
</comment>
<reference evidence="6 7" key="1">
    <citation type="submission" date="2019-03" db="EMBL/GenBank/DDBJ databases">
        <title>Subsurface microbial communities from deep shales in Ohio and West Virginia, USA.</title>
        <authorList>
            <person name="Wrighton K."/>
        </authorList>
    </citation>
    <scope>NUCLEOTIDE SEQUENCE [LARGE SCALE GENOMIC DNA]</scope>
    <source>
        <strain evidence="6 7">MSL 6dP</strain>
    </source>
</reference>
<keyword evidence="7" id="KW-1185">Reference proteome</keyword>
<dbReference type="PANTHER" id="PTHR10434:SF40">
    <property type="entry name" value="1-ACYL-SN-GLYCEROL-3-PHOSPHATE ACYLTRANSFERASE"/>
    <property type="match status" value="1"/>
</dbReference>
<sequence>MNLTYRIAINLFKVFYSLGYRPKITGNRKVPKDQGLIVVSNHISNYDPPFLTTLLDGKINFMAKEGLFKNKFTSFILKKLGAFPIKRGGVDRSAIRKALEILKEDKILGIFPEGTRSKDGQLQEAKLGATMLALKSKTPILPIGIKGTTNPFKKLITANIGEVFTLDDFYDKRLSKEEMKEASSIIMKKIKELL</sequence>
<dbReference type="GO" id="GO:0006654">
    <property type="term" value="P:phosphatidic acid biosynthetic process"/>
    <property type="evidence" value="ECO:0007669"/>
    <property type="project" value="TreeGrafter"/>
</dbReference>
<keyword evidence="3 4" id="KW-0012">Acyltransferase</keyword>
<dbReference type="Proteomes" id="UP000295832">
    <property type="component" value="Unassembled WGS sequence"/>
</dbReference>
<evidence type="ECO:0000259" key="5">
    <source>
        <dbReference type="SMART" id="SM00563"/>
    </source>
</evidence>
<keyword evidence="4" id="KW-0594">Phospholipid biosynthesis</keyword>
<dbReference type="CDD" id="cd07989">
    <property type="entry name" value="LPLAT_AGPAT-like"/>
    <property type="match status" value="1"/>
</dbReference>
<evidence type="ECO:0000313" key="6">
    <source>
        <dbReference type="EMBL" id="TDX52331.1"/>
    </source>
</evidence>
<keyword evidence="4" id="KW-0444">Lipid biosynthesis</keyword>
<evidence type="ECO:0000256" key="2">
    <source>
        <dbReference type="ARBA" id="ARBA00022679"/>
    </source>
</evidence>
<dbReference type="SUPFAM" id="SSF69593">
    <property type="entry name" value="Glycerol-3-phosphate (1)-acyltransferase"/>
    <property type="match status" value="1"/>
</dbReference>
<dbReference type="NCBIfam" id="TIGR00530">
    <property type="entry name" value="AGP_acyltrn"/>
    <property type="match status" value="1"/>
</dbReference>
<dbReference type="Pfam" id="PF01553">
    <property type="entry name" value="Acyltransferase"/>
    <property type="match status" value="1"/>
</dbReference>
<dbReference type="EC" id="2.3.1.51" evidence="4"/>
<dbReference type="GO" id="GO:0003841">
    <property type="term" value="F:1-acylglycerol-3-phosphate O-acyltransferase activity"/>
    <property type="evidence" value="ECO:0007669"/>
    <property type="project" value="UniProtKB-UniRule"/>
</dbReference>
<dbReference type="STRING" id="926561.GCA_000379025_01356"/>
<feature type="domain" description="Phospholipid/glycerol acyltransferase" evidence="5">
    <location>
        <begin position="36"/>
        <end position="148"/>
    </location>
</feature>
<dbReference type="RefSeq" id="WP_134115793.1">
    <property type="nucleotide sequence ID" value="NZ_SOEG01000007.1"/>
</dbReference>
<evidence type="ECO:0000313" key="7">
    <source>
        <dbReference type="Proteomes" id="UP000295832"/>
    </source>
</evidence>
<comment type="domain">
    <text evidence="4">The HXXXXD motif is essential for acyltransferase activity and may constitute the binding site for the phosphate moiety of the glycerol-3-phosphate.</text>
</comment>
<dbReference type="InterPro" id="IPR002123">
    <property type="entry name" value="Plipid/glycerol_acylTrfase"/>
</dbReference>
<dbReference type="SMART" id="SM00563">
    <property type="entry name" value="PlsC"/>
    <property type="match status" value="1"/>
</dbReference>
<comment type="similarity">
    <text evidence="1 4">Belongs to the 1-acyl-sn-glycerol-3-phosphate acyltransferase family.</text>
</comment>
<evidence type="ECO:0000256" key="4">
    <source>
        <dbReference type="RuleBase" id="RU361267"/>
    </source>
</evidence>
<keyword evidence="4" id="KW-1208">Phospholipid metabolism</keyword>
<comment type="catalytic activity">
    <reaction evidence="4">
        <text>a 1-acyl-sn-glycero-3-phosphate + an acyl-CoA = a 1,2-diacyl-sn-glycero-3-phosphate + CoA</text>
        <dbReference type="Rhea" id="RHEA:19709"/>
        <dbReference type="ChEBI" id="CHEBI:57287"/>
        <dbReference type="ChEBI" id="CHEBI:57970"/>
        <dbReference type="ChEBI" id="CHEBI:58342"/>
        <dbReference type="ChEBI" id="CHEBI:58608"/>
        <dbReference type="EC" id="2.3.1.51"/>
    </reaction>
</comment>
<dbReference type="EMBL" id="SOEG01000007">
    <property type="protein sequence ID" value="TDX52331.1"/>
    <property type="molecule type" value="Genomic_DNA"/>
</dbReference>
<keyword evidence="4" id="KW-0443">Lipid metabolism</keyword>
<evidence type="ECO:0000256" key="1">
    <source>
        <dbReference type="ARBA" id="ARBA00008655"/>
    </source>
</evidence>
<evidence type="ECO:0000256" key="3">
    <source>
        <dbReference type="ARBA" id="ARBA00023315"/>
    </source>
</evidence>
<gene>
    <name evidence="6" type="ORF">C7959_10739</name>
</gene>
<protein>
    <recommendedName>
        <fullName evidence="4">1-acyl-sn-glycerol-3-phosphate acyltransferase</fullName>
        <ecNumber evidence="4">2.3.1.51</ecNumber>
    </recommendedName>
</protein>
<dbReference type="AlphaFoldDB" id="A0A4R8GZP2"/>
<dbReference type="GO" id="GO:0016020">
    <property type="term" value="C:membrane"/>
    <property type="evidence" value="ECO:0007669"/>
    <property type="project" value="InterPro"/>
</dbReference>
<dbReference type="InterPro" id="IPR004552">
    <property type="entry name" value="AGP_acyltrans"/>
</dbReference>
<accession>A0A4R8GZP2</accession>
<proteinExistence type="inferred from homology"/>
<organism evidence="6 7">
    <name type="scientific">Orenia marismortui</name>
    <dbReference type="NCBI Taxonomy" id="46469"/>
    <lineage>
        <taxon>Bacteria</taxon>
        <taxon>Bacillati</taxon>
        <taxon>Bacillota</taxon>
        <taxon>Clostridia</taxon>
        <taxon>Halanaerobiales</taxon>
        <taxon>Halobacteroidaceae</taxon>
        <taxon>Orenia</taxon>
    </lineage>
</organism>
<keyword evidence="2 4" id="KW-0808">Transferase</keyword>
<dbReference type="PANTHER" id="PTHR10434">
    <property type="entry name" value="1-ACYL-SN-GLYCEROL-3-PHOSPHATE ACYLTRANSFERASE"/>
    <property type="match status" value="1"/>
</dbReference>